<dbReference type="GO" id="GO:0006446">
    <property type="term" value="P:regulation of translational initiation"/>
    <property type="evidence" value="ECO:0007669"/>
    <property type="project" value="TreeGrafter"/>
</dbReference>
<protein>
    <recommendedName>
        <fullName evidence="4">Impact N-terminal domain-containing protein</fullName>
    </recommendedName>
</protein>
<evidence type="ECO:0000256" key="1">
    <source>
        <dbReference type="ARBA" id="ARBA00007665"/>
    </source>
</evidence>
<organism evidence="5 6">
    <name type="scientific">Tilletia horrida</name>
    <dbReference type="NCBI Taxonomy" id="155126"/>
    <lineage>
        <taxon>Eukaryota</taxon>
        <taxon>Fungi</taxon>
        <taxon>Dikarya</taxon>
        <taxon>Basidiomycota</taxon>
        <taxon>Ustilaginomycotina</taxon>
        <taxon>Exobasidiomycetes</taxon>
        <taxon>Tilletiales</taxon>
        <taxon>Tilletiaceae</taxon>
        <taxon>Tilletia</taxon>
    </lineage>
</organism>
<evidence type="ECO:0000259" key="4">
    <source>
        <dbReference type="Pfam" id="PF01205"/>
    </source>
</evidence>
<dbReference type="Pfam" id="PF01205">
    <property type="entry name" value="Impact_N"/>
    <property type="match status" value="1"/>
</dbReference>
<dbReference type="EMBL" id="JAPDMZ010000060">
    <property type="protein sequence ID" value="KAK0552637.1"/>
    <property type="molecule type" value="Genomic_DNA"/>
</dbReference>
<reference evidence="5" key="1">
    <citation type="journal article" date="2023" name="PhytoFront">
        <title>Draft Genome Resources of Seven Strains of Tilletia horrida, Causal Agent of Kernel Smut of Rice.</title>
        <authorList>
            <person name="Khanal S."/>
            <person name="Antony Babu S."/>
            <person name="Zhou X.G."/>
        </authorList>
    </citation>
    <scope>NUCLEOTIDE SEQUENCE</scope>
    <source>
        <strain evidence="5">TX6</strain>
    </source>
</reference>
<dbReference type="InterPro" id="IPR020568">
    <property type="entry name" value="Ribosomal_Su5_D2-typ_SF"/>
</dbReference>
<feature type="coiled-coil region" evidence="2">
    <location>
        <begin position="191"/>
        <end position="218"/>
    </location>
</feature>
<evidence type="ECO:0000256" key="3">
    <source>
        <dbReference type="SAM" id="MobiDB-lite"/>
    </source>
</evidence>
<dbReference type="Proteomes" id="UP001176517">
    <property type="component" value="Unassembled WGS sequence"/>
</dbReference>
<accession>A0AAN6GTC1</accession>
<proteinExistence type="inferred from homology"/>
<dbReference type="PANTHER" id="PTHR16301">
    <property type="entry name" value="IMPACT-RELATED"/>
    <property type="match status" value="1"/>
</dbReference>
<evidence type="ECO:0000313" key="5">
    <source>
        <dbReference type="EMBL" id="KAK0552637.1"/>
    </source>
</evidence>
<name>A0AAN6GTC1_9BASI</name>
<dbReference type="PANTHER" id="PTHR16301:SF25">
    <property type="entry name" value="PROTEIN IMPACT"/>
    <property type="match status" value="1"/>
</dbReference>
<comment type="caution">
    <text evidence="5">The sequence shown here is derived from an EMBL/GenBank/DDBJ whole genome shotgun (WGS) entry which is preliminary data.</text>
</comment>
<dbReference type="Gene3D" id="3.30.230.30">
    <property type="entry name" value="Impact, N-terminal domain"/>
    <property type="match status" value="1"/>
</dbReference>
<keyword evidence="2" id="KW-0175">Coiled coil</keyword>
<evidence type="ECO:0000256" key="2">
    <source>
        <dbReference type="SAM" id="Coils"/>
    </source>
</evidence>
<dbReference type="InterPro" id="IPR036956">
    <property type="entry name" value="Impact_N_sf"/>
</dbReference>
<feature type="region of interest" description="Disordered" evidence="3">
    <location>
        <begin position="261"/>
        <end position="327"/>
    </location>
</feature>
<dbReference type="GO" id="GO:0005737">
    <property type="term" value="C:cytoplasm"/>
    <property type="evidence" value="ECO:0007669"/>
    <property type="project" value="TreeGrafter"/>
</dbReference>
<keyword evidence="6" id="KW-1185">Reference proteome</keyword>
<dbReference type="InterPro" id="IPR023582">
    <property type="entry name" value="Impact"/>
</dbReference>
<dbReference type="InterPro" id="IPR001498">
    <property type="entry name" value="Impact_N"/>
</dbReference>
<feature type="domain" description="Impact N-terminal" evidence="4">
    <location>
        <begin position="101"/>
        <end position="188"/>
    </location>
</feature>
<sequence>MSIASWLGVVPQDEDLPWPTITPPEAIVEDRSSLFIGYAFPFPDLSGTSPLVGTRSERQNVPAKAFPNIIATLLSHLNRTVQPATVPVDRLPDHLRSAPPSKRGAMHDMYAATTHVLKFARDGSGGPSDWARWEGEDDDGEKWGASKIAKVLKEENAEDVIVFVSRWYGGIMLGPDRFVHITNVARATVRAYKAEQRISALRRQLEALDARAVELRASLSLPSSDGAYKPSKPTSYADLTEERGKRLVVARRKMIELLEKKLEQTRTAPSSAPDAMDKKRKADEDGEDEDLSTTGTPSKKLKAGVKAQTPDVSWPGSFLAEEDPKAA</sequence>
<dbReference type="AlphaFoldDB" id="A0AAN6GTC1"/>
<evidence type="ECO:0000313" key="6">
    <source>
        <dbReference type="Proteomes" id="UP001176517"/>
    </source>
</evidence>
<gene>
    <name evidence="5" type="ORF">OC846_002810</name>
</gene>
<dbReference type="GO" id="GO:0140469">
    <property type="term" value="P:GCN2-mediated signaling"/>
    <property type="evidence" value="ECO:0007669"/>
    <property type="project" value="TreeGrafter"/>
</dbReference>
<dbReference type="SUPFAM" id="SSF54211">
    <property type="entry name" value="Ribosomal protein S5 domain 2-like"/>
    <property type="match status" value="1"/>
</dbReference>
<comment type="similarity">
    <text evidence="1">Belongs to the IMPACT family.</text>
</comment>